<protein>
    <submittedName>
        <fullName evidence="4">Uncharacterized protein</fullName>
    </submittedName>
</protein>
<comment type="similarity">
    <text evidence="1 2">Belongs to the small heat shock protein (HSP20) family.</text>
</comment>
<dbReference type="EMBL" id="CACRXK020001179">
    <property type="protein sequence ID" value="CAB3987462.1"/>
    <property type="molecule type" value="Genomic_DNA"/>
</dbReference>
<organism evidence="4 5">
    <name type="scientific">Paramuricea clavata</name>
    <name type="common">Red gorgonian</name>
    <name type="synonym">Violescent sea-whip</name>
    <dbReference type="NCBI Taxonomy" id="317549"/>
    <lineage>
        <taxon>Eukaryota</taxon>
        <taxon>Metazoa</taxon>
        <taxon>Cnidaria</taxon>
        <taxon>Anthozoa</taxon>
        <taxon>Octocorallia</taxon>
        <taxon>Malacalcyonacea</taxon>
        <taxon>Plexauridae</taxon>
        <taxon>Paramuricea</taxon>
    </lineage>
</organism>
<feature type="compositionally biased region" description="Acidic residues" evidence="3">
    <location>
        <begin position="211"/>
        <end position="222"/>
    </location>
</feature>
<sequence>MAFQPEGYHYPRYLCLRPVENNPAKQSCWENQNSDRIKVAGLDVKKYKPDELDCKVENGKVIVSGKQRKETEHGYETSEFHRADNIPENVDPQSVKSRIESGVLQIEGVKQQSKEGEDDKKLSLEINLGSYKSDEVNVKLQGNGLLVSAENKTEKDGVHTCRHFKQYFTLPSEVDGSTLVSRLNQDGVLKIEAERKPTAIEDKDIKVQRDEEIEEMTETTEE</sequence>
<dbReference type="InterPro" id="IPR008978">
    <property type="entry name" value="HSP20-like_chaperone"/>
</dbReference>
<name>A0A7D9HLD2_PARCT</name>
<dbReference type="Proteomes" id="UP001152795">
    <property type="component" value="Unassembled WGS sequence"/>
</dbReference>
<dbReference type="CDD" id="cd06526">
    <property type="entry name" value="metazoan_ACD"/>
    <property type="match status" value="2"/>
</dbReference>
<dbReference type="GO" id="GO:0005737">
    <property type="term" value="C:cytoplasm"/>
    <property type="evidence" value="ECO:0007669"/>
    <property type="project" value="TreeGrafter"/>
</dbReference>
<dbReference type="PANTHER" id="PTHR45640:SF26">
    <property type="entry name" value="RE23625P"/>
    <property type="match status" value="1"/>
</dbReference>
<evidence type="ECO:0000256" key="1">
    <source>
        <dbReference type="PROSITE-ProRule" id="PRU00285"/>
    </source>
</evidence>
<dbReference type="GO" id="GO:0009408">
    <property type="term" value="P:response to heat"/>
    <property type="evidence" value="ECO:0007669"/>
    <property type="project" value="TreeGrafter"/>
</dbReference>
<dbReference type="PROSITE" id="PS01031">
    <property type="entry name" value="SHSP"/>
    <property type="match status" value="1"/>
</dbReference>
<dbReference type="Gene3D" id="2.60.40.790">
    <property type="match status" value="2"/>
</dbReference>
<evidence type="ECO:0000256" key="3">
    <source>
        <dbReference type="SAM" id="MobiDB-lite"/>
    </source>
</evidence>
<keyword evidence="5" id="KW-1185">Reference proteome</keyword>
<comment type="caution">
    <text evidence="4">The sequence shown here is derived from an EMBL/GenBank/DDBJ whole genome shotgun (WGS) entry which is preliminary data.</text>
</comment>
<dbReference type="GO" id="GO:0005634">
    <property type="term" value="C:nucleus"/>
    <property type="evidence" value="ECO:0007669"/>
    <property type="project" value="TreeGrafter"/>
</dbReference>
<dbReference type="InterPro" id="IPR002068">
    <property type="entry name" value="A-crystallin/Hsp20_dom"/>
</dbReference>
<gene>
    <name evidence="4" type="ORF">PACLA_8A006637</name>
</gene>
<dbReference type="InterPro" id="IPR001436">
    <property type="entry name" value="Alpha-crystallin/sHSP_animal"/>
</dbReference>
<dbReference type="GO" id="GO:0042026">
    <property type="term" value="P:protein refolding"/>
    <property type="evidence" value="ECO:0007669"/>
    <property type="project" value="TreeGrafter"/>
</dbReference>
<dbReference type="AlphaFoldDB" id="A0A7D9HLD2"/>
<reference evidence="4" key="1">
    <citation type="submission" date="2020-04" db="EMBL/GenBank/DDBJ databases">
        <authorList>
            <person name="Alioto T."/>
            <person name="Alioto T."/>
            <person name="Gomez Garrido J."/>
        </authorList>
    </citation>
    <scope>NUCLEOTIDE SEQUENCE</scope>
    <source>
        <strain evidence="4">A484AB</strain>
    </source>
</reference>
<evidence type="ECO:0000313" key="4">
    <source>
        <dbReference type="EMBL" id="CAB3987462.1"/>
    </source>
</evidence>
<evidence type="ECO:0000256" key="2">
    <source>
        <dbReference type="RuleBase" id="RU003616"/>
    </source>
</evidence>
<dbReference type="Pfam" id="PF00011">
    <property type="entry name" value="HSP20"/>
    <property type="match status" value="2"/>
</dbReference>
<dbReference type="GO" id="GO:0051082">
    <property type="term" value="F:unfolded protein binding"/>
    <property type="evidence" value="ECO:0007669"/>
    <property type="project" value="TreeGrafter"/>
</dbReference>
<feature type="region of interest" description="Disordered" evidence="3">
    <location>
        <begin position="202"/>
        <end position="222"/>
    </location>
</feature>
<dbReference type="PANTHER" id="PTHR45640">
    <property type="entry name" value="HEAT SHOCK PROTEIN HSP-12.2-RELATED"/>
    <property type="match status" value="1"/>
</dbReference>
<evidence type="ECO:0000313" key="5">
    <source>
        <dbReference type="Proteomes" id="UP001152795"/>
    </source>
</evidence>
<accession>A0A7D9HLD2</accession>
<dbReference type="OrthoDB" id="1431247at2759"/>
<proteinExistence type="inferred from homology"/>
<dbReference type="SUPFAM" id="SSF49764">
    <property type="entry name" value="HSP20-like chaperones"/>
    <property type="match status" value="2"/>
</dbReference>